<accession>A0A382I8K8</accession>
<organism evidence="1">
    <name type="scientific">marine metagenome</name>
    <dbReference type="NCBI Taxonomy" id="408172"/>
    <lineage>
        <taxon>unclassified sequences</taxon>
        <taxon>metagenomes</taxon>
        <taxon>ecological metagenomes</taxon>
    </lineage>
</organism>
<evidence type="ECO:0000313" key="1">
    <source>
        <dbReference type="EMBL" id="SVB95642.1"/>
    </source>
</evidence>
<dbReference type="EMBL" id="UINC01065703">
    <property type="protein sequence ID" value="SVB95642.1"/>
    <property type="molecule type" value="Genomic_DNA"/>
</dbReference>
<name>A0A382I8K8_9ZZZZ</name>
<gene>
    <name evidence="1" type="ORF">METZ01_LOCUS248496</name>
</gene>
<reference evidence="1" key="1">
    <citation type="submission" date="2018-05" db="EMBL/GenBank/DDBJ databases">
        <authorList>
            <person name="Lanie J.A."/>
            <person name="Ng W.-L."/>
            <person name="Kazmierczak K.M."/>
            <person name="Andrzejewski T.M."/>
            <person name="Davidsen T.M."/>
            <person name="Wayne K.J."/>
            <person name="Tettelin H."/>
            <person name="Glass J.I."/>
            <person name="Rusch D."/>
            <person name="Podicherti R."/>
            <person name="Tsui H.-C.T."/>
            <person name="Winkler M.E."/>
        </authorList>
    </citation>
    <scope>NUCLEOTIDE SEQUENCE</scope>
</reference>
<dbReference type="AlphaFoldDB" id="A0A382I8K8"/>
<proteinExistence type="predicted"/>
<protein>
    <submittedName>
        <fullName evidence="1">Uncharacterized protein</fullName>
    </submittedName>
</protein>
<sequence length="64" mass="7135">MGKLIHTSRLRIERVKGPVREAFLENFDTPIRFGIHGGIKEFYGTEPDEEVPATLDHMIAAVGA</sequence>